<dbReference type="OrthoDB" id="5297879at2"/>
<feature type="domain" description="DNA-binding protein H-NS-like C-terminal" evidence="2">
    <location>
        <begin position="63"/>
        <end position="108"/>
    </location>
</feature>
<keyword evidence="3" id="KW-0238">DNA-binding</keyword>
<dbReference type="SMART" id="SM00528">
    <property type="entry name" value="HNS"/>
    <property type="match status" value="1"/>
</dbReference>
<keyword evidence="1" id="KW-0175">Coiled coil</keyword>
<sequence length="108" mass="12482">MSLDMPLSDLLQTLSVEDLENLRSTAERTIREKRESEIERAVEEIEAVIARYGLPIGEVISRIDARSERPAKWRHPERPELTWCGRGRRPSWLNEAIDEGVELAKMRA</sequence>
<gene>
    <name evidence="3" type="ORF">C8N34_102194</name>
</gene>
<dbReference type="GO" id="GO:0003677">
    <property type="term" value="F:DNA binding"/>
    <property type="evidence" value="ECO:0007669"/>
    <property type="project" value="UniProtKB-KW"/>
</dbReference>
<comment type="caution">
    <text evidence="3">The sequence shown here is derived from an EMBL/GenBank/DDBJ whole genome shotgun (WGS) entry which is preliminary data.</text>
</comment>
<dbReference type="Gene3D" id="4.10.430.10">
    <property type="entry name" value="Histone-like protein H-NS, C-terminal domain"/>
    <property type="match status" value="1"/>
</dbReference>
<evidence type="ECO:0000259" key="2">
    <source>
        <dbReference type="SMART" id="SM00528"/>
    </source>
</evidence>
<dbReference type="Proteomes" id="UP000244224">
    <property type="component" value="Unassembled WGS sequence"/>
</dbReference>
<dbReference type="Pfam" id="PF00816">
    <property type="entry name" value="Histone_HNS"/>
    <property type="match status" value="1"/>
</dbReference>
<name>A0A2T6B8L7_9RHOB</name>
<reference evidence="3 4" key="1">
    <citation type="submission" date="2018-04" db="EMBL/GenBank/DDBJ databases">
        <title>Genomic Encyclopedia of Archaeal and Bacterial Type Strains, Phase II (KMG-II): from individual species to whole genera.</title>
        <authorList>
            <person name="Goeker M."/>
        </authorList>
    </citation>
    <scope>NUCLEOTIDE SEQUENCE [LARGE SCALE GENOMIC DNA]</scope>
    <source>
        <strain evidence="3 4">DSM 21823</strain>
    </source>
</reference>
<feature type="coiled-coil region" evidence="1">
    <location>
        <begin position="16"/>
        <end position="51"/>
    </location>
</feature>
<dbReference type="InterPro" id="IPR027444">
    <property type="entry name" value="H-NS_C_dom"/>
</dbReference>
<dbReference type="SUPFAM" id="SSF81273">
    <property type="entry name" value="H-NS histone-like proteins"/>
    <property type="match status" value="1"/>
</dbReference>
<keyword evidence="4" id="KW-1185">Reference proteome</keyword>
<organism evidence="3 4">
    <name type="scientific">Gemmobacter caeni</name>
    <dbReference type="NCBI Taxonomy" id="589035"/>
    <lineage>
        <taxon>Bacteria</taxon>
        <taxon>Pseudomonadati</taxon>
        <taxon>Pseudomonadota</taxon>
        <taxon>Alphaproteobacteria</taxon>
        <taxon>Rhodobacterales</taxon>
        <taxon>Paracoccaceae</taxon>
        <taxon>Gemmobacter</taxon>
    </lineage>
</organism>
<dbReference type="EMBL" id="QBKP01000002">
    <property type="protein sequence ID" value="PTX52415.1"/>
    <property type="molecule type" value="Genomic_DNA"/>
</dbReference>
<protein>
    <submittedName>
        <fullName evidence="3">DNA-binding protein H-NS</fullName>
    </submittedName>
</protein>
<dbReference type="InterPro" id="IPR037150">
    <property type="entry name" value="H-NS_C_dom_sf"/>
</dbReference>
<evidence type="ECO:0000313" key="3">
    <source>
        <dbReference type="EMBL" id="PTX52415.1"/>
    </source>
</evidence>
<evidence type="ECO:0000313" key="4">
    <source>
        <dbReference type="Proteomes" id="UP000244224"/>
    </source>
</evidence>
<accession>A0A2T6B8L7</accession>
<proteinExistence type="predicted"/>
<dbReference type="AlphaFoldDB" id="A0A2T6B8L7"/>
<evidence type="ECO:0000256" key="1">
    <source>
        <dbReference type="SAM" id="Coils"/>
    </source>
</evidence>
<dbReference type="RefSeq" id="WP_108127826.1">
    <property type="nucleotide sequence ID" value="NZ_QBKP01000002.1"/>
</dbReference>